<dbReference type="OrthoDB" id="10586828at2759"/>
<keyword evidence="1" id="KW-0732">Signal</keyword>
<accession>A0A4V6A6K7</accession>
<sequence>MTLKVVLLATFFGFLAITLSAPVDTSELAGCDCGTITGALTNIVNKLYGFLAGLLGQVWTTTGCTAAQVLKLILFLIRLVLNILSGVLGLPVPQVPDVPFDMCPGLVPILNEFYKLLGELLTNAEESKRCGCKVPGGLGIIVNSLGELAKVVLGLLGLGGSRLKIYFALSKQTSLLVVAAPIAGESSQLAFADLVQAH</sequence>
<organism evidence="2 3">
    <name type="scientific">Steinernema carpocapsae</name>
    <name type="common">Entomopathogenic nematode</name>
    <dbReference type="NCBI Taxonomy" id="34508"/>
    <lineage>
        <taxon>Eukaryota</taxon>
        <taxon>Metazoa</taxon>
        <taxon>Ecdysozoa</taxon>
        <taxon>Nematoda</taxon>
        <taxon>Chromadorea</taxon>
        <taxon>Rhabditida</taxon>
        <taxon>Tylenchina</taxon>
        <taxon>Panagrolaimomorpha</taxon>
        <taxon>Strongyloidoidea</taxon>
        <taxon>Steinernematidae</taxon>
        <taxon>Steinernema</taxon>
    </lineage>
</organism>
<dbReference type="AlphaFoldDB" id="A0A4V6A6K7"/>
<protein>
    <recommendedName>
        <fullName evidence="4">Secreted protein</fullName>
    </recommendedName>
</protein>
<evidence type="ECO:0000313" key="3">
    <source>
        <dbReference type="Proteomes" id="UP000298663"/>
    </source>
</evidence>
<name>A0A4V6A6K7_STECR</name>
<feature type="chain" id="PRO_5020745828" description="Secreted protein" evidence="1">
    <location>
        <begin position="21"/>
        <end position="198"/>
    </location>
</feature>
<evidence type="ECO:0000256" key="1">
    <source>
        <dbReference type="SAM" id="SignalP"/>
    </source>
</evidence>
<gene>
    <name evidence="2" type="ORF">L596_008897</name>
</gene>
<keyword evidence="3" id="KW-1185">Reference proteome</keyword>
<evidence type="ECO:0000313" key="2">
    <source>
        <dbReference type="EMBL" id="TKR94635.1"/>
    </source>
</evidence>
<proteinExistence type="predicted"/>
<reference evidence="2 3" key="1">
    <citation type="journal article" date="2015" name="Genome Biol.">
        <title>Comparative genomics of Steinernema reveals deeply conserved gene regulatory networks.</title>
        <authorList>
            <person name="Dillman A.R."/>
            <person name="Macchietto M."/>
            <person name="Porter C.F."/>
            <person name="Rogers A."/>
            <person name="Williams B."/>
            <person name="Antoshechkin I."/>
            <person name="Lee M.M."/>
            <person name="Goodwin Z."/>
            <person name="Lu X."/>
            <person name="Lewis E.E."/>
            <person name="Goodrich-Blair H."/>
            <person name="Stock S.P."/>
            <person name="Adams B.J."/>
            <person name="Sternberg P.W."/>
            <person name="Mortazavi A."/>
        </authorList>
    </citation>
    <scope>NUCLEOTIDE SEQUENCE [LARGE SCALE GENOMIC DNA]</scope>
    <source>
        <strain evidence="2 3">ALL</strain>
    </source>
</reference>
<comment type="caution">
    <text evidence="2">The sequence shown here is derived from an EMBL/GenBank/DDBJ whole genome shotgun (WGS) entry which is preliminary data.</text>
</comment>
<evidence type="ECO:0008006" key="4">
    <source>
        <dbReference type="Google" id="ProtNLM"/>
    </source>
</evidence>
<reference evidence="2 3" key="2">
    <citation type="journal article" date="2019" name="G3 (Bethesda)">
        <title>Hybrid Assembly of the Genome of the Entomopathogenic Nematode Steinernema carpocapsae Identifies the X-Chromosome.</title>
        <authorList>
            <person name="Serra L."/>
            <person name="Macchietto M."/>
            <person name="Macias-Munoz A."/>
            <person name="McGill C.J."/>
            <person name="Rodriguez I.M."/>
            <person name="Rodriguez B."/>
            <person name="Murad R."/>
            <person name="Mortazavi A."/>
        </authorList>
    </citation>
    <scope>NUCLEOTIDE SEQUENCE [LARGE SCALE GENOMIC DNA]</scope>
    <source>
        <strain evidence="2 3">ALL</strain>
    </source>
</reference>
<dbReference type="Proteomes" id="UP000298663">
    <property type="component" value="Unassembled WGS sequence"/>
</dbReference>
<feature type="signal peptide" evidence="1">
    <location>
        <begin position="1"/>
        <end position="20"/>
    </location>
</feature>
<dbReference type="EMBL" id="AZBU02000002">
    <property type="protein sequence ID" value="TKR94635.1"/>
    <property type="molecule type" value="Genomic_DNA"/>
</dbReference>